<dbReference type="InterPro" id="IPR002110">
    <property type="entry name" value="Ankyrin_rpt"/>
</dbReference>
<dbReference type="WBParaSite" id="maker-uti_cns_0048601-snap-gene-0.16-mRNA-1">
    <property type="protein sequence ID" value="maker-uti_cns_0048601-snap-gene-0.16-mRNA-1"/>
    <property type="gene ID" value="maker-uti_cns_0048601-snap-gene-0.16"/>
</dbReference>
<dbReference type="InterPro" id="IPR036770">
    <property type="entry name" value="Ankyrin_rpt-contain_sf"/>
</dbReference>
<dbReference type="Proteomes" id="UP000095280">
    <property type="component" value="Unplaced"/>
</dbReference>
<keyword evidence="2 3" id="KW-0040">ANK repeat</keyword>
<accession>A0A1I8JKD9</accession>
<evidence type="ECO:0000256" key="3">
    <source>
        <dbReference type="PROSITE-ProRule" id="PRU00023"/>
    </source>
</evidence>
<evidence type="ECO:0000256" key="2">
    <source>
        <dbReference type="ARBA" id="ARBA00023043"/>
    </source>
</evidence>
<feature type="repeat" description="ANK" evidence="3">
    <location>
        <begin position="474"/>
        <end position="506"/>
    </location>
</feature>
<dbReference type="Pfam" id="PF12796">
    <property type="entry name" value="Ank_2"/>
    <property type="match status" value="2"/>
</dbReference>
<name>A0A1I8JKD9_9PLAT</name>
<evidence type="ECO:0000313" key="4">
    <source>
        <dbReference type="Proteomes" id="UP000095280"/>
    </source>
</evidence>
<dbReference type="AlphaFoldDB" id="A0A1I8JKD9"/>
<dbReference type="PANTHER" id="PTHR24198:SF165">
    <property type="entry name" value="ANKYRIN REPEAT-CONTAINING PROTEIN-RELATED"/>
    <property type="match status" value="1"/>
</dbReference>
<dbReference type="PROSITE" id="PS50088">
    <property type="entry name" value="ANK_REPEAT"/>
    <property type="match status" value="2"/>
</dbReference>
<evidence type="ECO:0000256" key="1">
    <source>
        <dbReference type="ARBA" id="ARBA00022737"/>
    </source>
</evidence>
<feature type="repeat" description="ANK" evidence="3">
    <location>
        <begin position="643"/>
        <end position="675"/>
    </location>
</feature>
<dbReference type="PANTHER" id="PTHR24198">
    <property type="entry name" value="ANKYRIN REPEAT AND PROTEIN KINASE DOMAIN-CONTAINING PROTEIN"/>
    <property type="match status" value="1"/>
</dbReference>
<dbReference type="WBParaSite" id="maker-uti_cns_0048600-snap-gene-0.7-mRNA-1">
    <property type="protein sequence ID" value="maker-uti_cns_0048600-snap-gene-0.7-mRNA-1"/>
    <property type="gene ID" value="maker-uti_cns_0048600-snap-gene-0.7"/>
</dbReference>
<evidence type="ECO:0000313" key="5">
    <source>
        <dbReference type="WBParaSite" id="maker-uti_cns_0048600-snap-gene-0.7-mRNA-1"/>
    </source>
</evidence>
<proteinExistence type="predicted"/>
<keyword evidence="4" id="KW-1185">Reference proteome</keyword>
<reference evidence="5 6" key="1">
    <citation type="submission" date="2016-11" db="UniProtKB">
        <authorList>
            <consortium name="WormBaseParasite"/>
        </authorList>
    </citation>
    <scope>IDENTIFICATION</scope>
</reference>
<dbReference type="PROSITE" id="PS50297">
    <property type="entry name" value="ANK_REP_REGION"/>
    <property type="match status" value="2"/>
</dbReference>
<dbReference type="Gene3D" id="1.25.40.20">
    <property type="entry name" value="Ankyrin repeat-containing domain"/>
    <property type="match status" value="3"/>
</dbReference>
<protein>
    <submittedName>
        <fullName evidence="5 6">ANK_REP_REGION domain-containing protein</fullName>
    </submittedName>
</protein>
<dbReference type="SUPFAM" id="SSF48403">
    <property type="entry name" value="Ankyrin repeat"/>
    <property type="match status" value="1"/>
</dbReference>
<dbReference type="Pfam" id="PF00023">
    <property type="entry name" value="Ank"/>
    <property type="match status" value="1"/>
</dbReference>
<evidence type="ECO:0000313" key="6">
    <source>
        <dbReference type="WBParaSite" id="maker-uti_cns_0048601-snap-gene-0.16-mRNA-1"/>
    </source>
</evidence>
<sequence>MTLLGLYDGILNKLLSTCAIARNAEQPLPQTAGDSPLLKFCLEETEKSSCQLIILRAEAAHQVDAGSELCWTSPHHQVAMRVSRPIKDLAMDSGNQQTQLILYDLCQFAFKNLKELQKPELKILTNEKLIMSLFDFKRQPDHQRVENFLVSAYLFMHLIRVPGDRLITVFEEADNRLSIQIGDGPRSSLRKLTFDCSTKTEESFEKQFHETLSEGGSSLYICLFFNELKTCSWYLNEKGKDKQHDRLPNHDTSLIQFEGDCSKLNISVTAFDSVEDKYSSFQMELSADAAFSPDRFGDDELLSTVVGLVRKVVMEQKPANLCLVCLTVPCRTAIKWLDIASGREISCCTEEGQTVPCSDDAQLSIFHSAAASGDVALLRQRLEGNRLLVSAQQQEFPRRTALLCAAAAAPEDFSQGQQSHTECASLLINKGADVGDCDSRGHSVLHCAVLSENEELVEFLLKNSTADPNSRDEDGLTPLQLAVEQENVAMADLFLESGVDVCLNPDGTIVELVQALDSENFELVRTLLDHYPEAMSDDQFHKYYWQAWKLDATQIYSLLLISKYGLSDEAVQEATLLGQLASQGDVEQLKLKLSIHNCNLRDWDCRTPLMWSAIASCDPTEGHADCAQLLLSLRANPNAADLDGNSPLHLAAASNNVEVAALLLLHGADEKARNRKGATPAEVAKQSGQPDVQLFLETAEELER</sequence>
<keyword evidence="1" id="KW-0677">Repeat</keyword>
<dbReference type="SMART" id="SM00248">
    <property type="entry name" value="ANK"/>
    <property type="match status" value="5"/>
</dbReference>
<organism evidence="4 5">
    <name type="scientific">Macrostomum lignano</name>
    <dbReference type="NCBI Taxonomy" id="282301"/>
    <lineage>
        <taxon>Eukaryota</taxon>
        <taxon>Metazoa</taxon>
        <taxon>Spiralia</taxon>
        <taxon>Lophotrochozoa</taxon>
        <taxon>Platyhelminthes</taxon>
        <taxon>Rhabditophora</taxon>
        <taxon>Macrostomorpha</taxon>
        <taxon>Macrostomida</taxon>
        <taxon>Macrostomidae</taxon>
        <taxon>Macrostomum</taxon>
    </lineage>
</organism>